<organism evidence="1 2">
    <name type="scientific">Drosophila lebanonensis</name>
    <name type="common">Fruit fly</name>
    <name type="synonym">Scaptodrosophila lebanonensis</name>
    <dbReference type="NCBI Taxonomy" id="7225"/>
    <lineage>
        <taxon>Eukaryota</taxon>
        <taxon>Metazoa</taxon>
        <taxon>Ecdysozoa</taxon>
        <taxon>Arthropoda</taxon>
        <taxon>Hexapoda</taxon>
        <taxon>Insecta</taxon>
        <taxon>Pterygota</taxon>
        <taxon>Neoptera</taxon>
        <taxon>Endopterygota</taxon>
        <taxon>Diptera</taxon>
        <taxon>Brachycera</taxon>
        <taxon>Muscomorpha</taxon>
        <taxon>Ephydroidea</taxon>
        <taxon>Drosophilidae</taxon>
        <taxon>Scaptodrosophila</taxon>
    </lineage>
</organism>
<keyword evidence="1" id="KW-1185">Reference proteome</keyword>
<name>A0A6J2TDH7_DROLE</name>
<accession>A0A6J2TDH7</accession>
<dbReference type="AlphaFoldDB" id="A0A6J2TDH7"/>
<dbReference type="GeneID" id="115623013"/>
<proteinExistence type="predicted"/>
<evidence type="ECO:0000313" key="2">
    <source>
        <dbReference type="RefSeq" id="XP_030373047.1"/>
    </source>
</evidence>
<evidence type="ECO:0000313" key="1">
    <source>
        <dbReference type="Proteomes" id="UP000504634"/>
    </source>
</evidence>
<reference evidence="2" key="1">
    <citation type="submission" date="2025-08" db="UniProtKB">
        <authorList>
            <consortium name="RefSeq"/>
        </authorList>
    </citation>
    <scope>IDENTIFICATION</scope>
    <source>
        <strain evidence="2">11010-0011.00</strain>
        <tissue evidence="2">Whole body</tissue>
    </source>
</reference>
<protein>
    <submittedName>
        <fullName evidence="2">Uncharacterized protein LOC115623013</fullName>
    </submittedName>
</protein>
<sequence length="111" mass="13228">MWSTLICQGRCVFWKRSAKSDYSKPYTMQLAQRRQLSDKERTENRKDIAFWSKDFDALLKKRKLLAMVLEKVEKQSLYVDEMLRNNQKHLKAAEKKLKEFDENPKNGASIK</sequence>
<dbReference type="Proteomes" id="UP000504634">
    <property type="component" value="Unplaced"/>
</dbReference>
<dbReference type="RefSeq" id="XP_030373047.1">
    <property type="nucleotide sequence ID" value="XM_030517187.1"/>
</dbReference>
<gene>
    <name evidence="2" type="primary">LOC115623013</name>
</gene>